<dbReference type="SUPFAM" id="SSF52540">
    <property type="entry name" value="P-loop containing nucleoside triphosphate hydrolases"/>
    <property type="match status" value="1"/>
</dbReference>
<dbReference type="PROSITE" id="PS50096">
    <property type="entry name" value="IQ"/>
    <property type="match status" value="3"/>
</dbReference>
<dbReference type="AlphaFoldDB" id="A0AAJ7WBG7"/>
<evidence type="ECO:0000313" key="1">
    <source>
        <dbReference type="Proteomes" id="UP000694925"/>
    </source>
</evidence>
<accession>A0AAJ7WBG7</accession>
<sequence>MASVVTFTVDPIDLEEEIKRRDDLAESTRRFYFIAARRIQAWIRGIFTRNHFRLLHKSAVTIQRHWRGYHTRIAVDRYLIHSVHQMWQDYYDAMATRIQAFWRGYWIRKTVRDIQKMKRWLKEVYAKNEEAIENMNKFRQAEINHMQAVIERESMHWTLFILFKLHHLLRTAQRPGVITRIDGTQFTLIEEMLKCLEYKRYVRWKKKKPREKCKDCQIDRRPSLVLQGTHYERCEREIREVERSRRTGCVPVYRSKF</sequence>
<gene>
    <name evidence="2" type="primary">LOC113464460</name>
</gene>
<dbReference type="RefSeq" id="XP_026670147.1">
    <property type="nucleotide sequence ID" value="XM_026814346.1"/>
</dbReference>
<organism evidence="1 2">
    <name type="scientific">Ceratina calcarata</name>
    <dbReference type="NCBI Taxonomy" id="156304"/>
    <lineage>
        <taxon>Eukaryota</taxon>
        <taxon>Metazoa</taxon>
        <taxon>Ecdysozoa</taxon>
        <taxon>Arthropoda</taxon>
        <taxon>Hexapoda</taxon>
        <taxon>Insecta</taxon>
        <taxon>Pterygota</taxon>
        <taxon>Neoptera</taxon>
        <taxon>Endopterygota</taxon>
        <taxon>Hymenoptera</taxon>
        <taxon>Apocrita</taxon>
        <taxon>Aculeata</taxon>
        <taxon>Apoidea</taxon>
        <taxon>Anthophila</taxon>
        <taxon>Apidae</taxon>
        <taxon>Ceratina</taxon>
        <taxon>Zadontomerus</taxon>
    </lineage>
</organism>
<dbReference type="InterPro" id="IPR000048">
    <property type="entry name" value="IQ_motif_EF-hand-BS"/>
</dbReference>
<dbReference type="GeneID" id="113464460"/>
<dbReference type="InterPro" id="IPR027417">
    <property type="entry name" value="P-loop_NTPase"/>
</dbReference>
<evidence type="ECO:0000313" key="2">
    <source>
        <dbReference type="RefSeq" id="XP_026670147.1"/>
    </source>
</evidence>
<dbReference type="Pfam" id="PF00612">
    <property type="entry name" value="IQ"/>
    <property type="match status" value="3"/>
</dbReference>
<protein>
    <submittedName>
        <fullName evidence="2">Spermatogenesis-associated protein 17-like</fullName>
    </submittedName>
</protein>
<proteinExistence type="predicted"/>
<keyword evidence="1" id="KW-1185">Reference proteome</keyword>
<dbReference type="KEGG" id="ccal:113464460"/>
<dbReference type="Proteomes" id="UP000694925">
    <property type="component" value="Unplaced"/>
</dbReference>
<reference evidence="2" key="1">
    <citation type="submission" date="2025-08" db="UniProtKB">
        <authorList>
            <consortium name="RefSeq"/>
        </authorList>
    </citation>
    <scope>IDENTIFICATION</scope>
    <source>
        <tissue evidence="2">Whole body</tissue>
    </source>
</reference>
<name>A0AAJ7WBG7_9HYME</name>
<dbReference type="Gene3D" id="1.20.5.190">
    <property type="match status" value="1"/>
</dbReference>
<dbReference type="SMART" id="SM00015">
    <property type="entry name" value="IQ"/>
    <property type="match status" value="3"/>
</dbReference>